<dbReference type="AlphaFoldDB" id="A0A9X1CE75"/>
<reference evidence="2" key="1">
    <citation type="submission" date="2021-03" db="EMBL/GenBank/DDBJ databases">
        <title>Genomic Encyclopedia of Type Strains, Phase IV (KMG-IV): sequencing the most valuable type-strain genomes for metagenomic binning, comparative biology and taxonomic classification.</title>
        <authorList>
            <person name="Goeker M."/>
        </authorList>
    </citation>
    <scope>NUCLEOTIDE SEQUENCE</scope>
    <source>
        <strain evidence="2">DSM 107338</strain>
    </source>
</reference>
<dbReference type="InterPro" id="IPR036866">
    <property type="entry name" value="RibonucZ/Hydroxyglut_hydro"/>
</dbReference>
<dbReference type="InterPro" id="IPR001279">
    <property type="entry name" value="Metallo-B-lactamas"/>
</dbReference>
<name>A0A9X1CE75_9BACI</name>
<dbReference type="Gene3D" id="3.60.15.10">
    <property type="entry name" value="Ribonuclease Z/Hydroxyacylglutathione hydrolase-like"/>
    <property type="match status" value="1"/>
</dbReference>
<evidence type="ECO:0000313" key="3">
    <source>
        <dbReference type="Proteomes" id="UP001138793"/>
    </source>
</evidence>
<dbReference type="PANTHER" id="PTHR42663">
    <property type="entry name" value="HYDROLASE C777.06C-RELATED-RELATED"/>
    <property type="match status" value="1"/>
</dbReference>
<dbReference type="RefSeq" id="WP_149474883.1">
    <property type="nucleotide sequence ID" value="NZ_JAGGMB010000001.1"/>
</dbReference>
<evidence type="ECO:0000259" key="1">
    <source>
        <dbReference type="Pfam" id="PF12706"/>
    </source>
</evidence>
<evidence type="ECO:0000313" key="2">
    <source>
        <dbReference type="EMBL" id="MBP2075927.1"/>
    </source>
</evidence>
<dbReference type="OrthoDB" id="9800940at2"/>
<sequence length="284" mass="33301">MFVKVLGTAQDAGVPHPNCFCENCEQARLDKNFRRFAASLSLHFEESNKWYMIDPSPDFKEQLMMVQQQKQWRKMMDGIYLTHAHIGHYTGLMFLGKEAVSTSKLPVMAGEKMNDFLSSHYPWKQLIDFENIDLHPLQAGQAYDLPEGASIIPLSVPHRNEFSETFCFLIQGKRKRLLYIPDIDRWEQWDINLDELMKDIDYCFIDGTFYSTEEFEQIGRSYNDIPHPLITVSMEKFKAYKDTCNIYFTHFNHSNPVIGLNKKYREWIEAAGFFILEDGQEFCL</sequence>
<proteinExistence type="predicted"/>
<dbReference type="Proteomes" id="UP001138793">
    <property type="component" value="Unassembled WGS sequence"/>
</dbReference>
<organism evidence="2 3">
    <name type="scientific">Oceanobacillus polygoni</name>
    <dbReference type="NCBI Taxonomy" id="1235259"/>
    <lineage>
        <taxon>Bacteria</taxon>
        <taxon>Bacillati</taxon>
        <taxon>Bacillota</taxon>
        <taxon>Bacilli</taxon>
        <taxon>Bacillales</taxon>
        <taxon>Bacillaceae</taxon>
        <taxon>Oceanobacillus</taxon>
    </lineage>
</organism>
<accession>A0A9X1CE75</accession>
<protein>
    <submittedName>
        <fullName evidence="2">Pyrroloquinoline quinone biosynthesis protein B</fullName>
    </submittedName>
</protein>
<comment type="caution">
    <text evidence="2">The sequence shown here is derived from an EMBL/GenBank/DDBJ whole genome shotgun (WGS) entry which is preliminary data.</text>
</comment>
<dbReference type="PANTHER" id="PTHR42663:SF6">
    <property type="entry name" value="HYDROLASE C777.06C-RELATED"/>
    <property type="match status" value="1"/>
</dbReference>
<gene>
    <name evidence="2" type="ORF">J2Z64_000138</name>
</gene>
<keyword evidence="3" id="KW-1185">Reference proteome</keyword>
<feature type="domain" description="Metallo-beta-lactamase" evidence="1">
    <location>
        <begin position="50"/>
        <end position="216"/>
    </location>
</feature>
<dbReference type="SUPFAM" id="SSF56281">
    <property type="entry name" value="Metallo-hydrolase/oxidoreductase"/>
    <property type="match status" value="1"/>
</dbReference>
<dbReference type="EMBL" id="JAGGMB010000001">
    <property type="protein sequence ID" value="MBP2075927.1"/>
    <property type="molecule type" value="Genomic_DNA"/>
</dbReference>
<dbReference type="Pfam" id="PF12706">
    <property type="entry name" value="Lactamase_B_2"/>
    <property type="match status" value="1"/>
</dbReference>